<comment type="subcellular location">
    <subcellularLocation>
        <location evidence="1">Membrane</location>
        <topology evidence="1">Multi-pass membrane protein</topology>
    </subcellularLocation>
</comment>
<evidence type="ECO:0000256" key="3">
    <source>
        <dbReference type="ARBA" id="ARBA00022692"/>
    </source>
</evidence>
<evidence type="ECO:0000313" key="8">
    <source>
        <dbReference type="EMBL" id="RMC32471.1"/>
    </source>
</evidence>
<dbReference type="AlphaFoldDB" id="A0A3M0M4V7"/>
<comment type="similarity">
    <text evidence="2">Belongs to the EamA transporter family.</text>
</comment>
<keyword evidence="4 6" id="KW-1133">Transmembrane helix</keyword>
<dbReference type="GO" id="GO:0016020">
    <property type="term" value="C:membrane"/>
    <property type="evidence" value="ECO:0007669"/>
    <property type="project" value="UniProtKB-SubCell"/>
</dbReference>
<evidence type="ECO:0000259" key="7">
    <source>
        <dbReference type="Pfam" id="PF00892"/>
    </source>
</evidence>
<feature type="transmembrane region" description="Helical" evidence="6">
    <location>
        <begin position="84"/>
        <end position="103"/>
    </location>
</feature>
<dbReference type="PANTHER" id="PTHR32322">
    <property type="entry name" value="INNER MEMBRANE TRANSPORTER"/>
    <property type="match status" value="1"/>
</dbReference>
<reference evidence="8 9" key="1">
    <citation type="submission" date="2018-07" db="EMBL/GenBank/DDBJ databases">
        <authorList>
            <person name="Zhang Y."/>
            <person name="Wang L."/>
            <person name="Ma S."/>
        </authorList>
    </citation>
    <scope>NUCLEOTIDE SEQUENCE [LARGE SCALE GENOMIC DNA]</scope>
    <source>
        <strain evidence="8 9">4-2</strain>
    </source>
</reference>
<dbReference type="InterPro" id="IPR037185">
    <property type="entry name" value="EmrE-like"/>
</dbReference>
<evidence type="ECO:0000313" key="9">
    <source>
        <dbReference type="Proteomes" id="UP000273516"/>
    </source>
</evidence>
<feature type="transmembrane region" description="Helical" evidence="6">
    <location>
        <begin position="115"/>
        <end position="133"/>
    </location>
</feature>
<sequence>MNAFLFASTVLIWGTTWIAIAFQVGDAPVIISVFYRFALAAVLFLAALAVFGRLKRPAAWRFVALQALCLFCLNFIGIYNATALIPSGLVSVIFSLASIFNAINARIFFGDRMTGQTILAGAIGVCGLVLLFWQDIAISLDPDTIRGIGWAALGTMFFSWGNMASRHNSSLGITPVTANAWGMGIGAVALLIIIFVSGHSLVVPSGTVYWIALLYLSVIGSVIGFTTYLLLVSRLGSARAGYATVLFPVVALLASTLFEGYQWTPTAIAGVILAGFGNLVMFRRRRSPTLVGNRHADA</sequence>
<evidence type="ECO:0000256" key="1">
    <source>
        <dbReference type="ARBA" id="ARBA00004141"/>
    </source>
</evidence>
<dbReference type="InterPro" id="IPR050638">
    <property type="entry name" value="AA-Vitamin_Transporters"/>
</dbReference>
<dbReference type="Proteomes" id="UP000273516">
    <property type="component" value="Unassembled WGS sequence"/>
</dbReference>
<feature type="transmembrane region" description="Helical" evidence="6">
    <location>
        <begin position="58"/>
        <end position="78"/>
    </location>
</feature>
<keyword evidence="3 6" id="KW-0812">Transmembrane</keyword>
<comment type="caution">
    <text evidence="8">The sequence shown here is derived from an EMBL/GenBank/DDBJ whole genome shotgun (WGS) entry which is preliminary data.</text>
</comment>
<name>A0A3M0M4V7_9RHOB</name>
<feature type="transmembrane region" description="Helical" evidence="6">
    <location>
        <begin position="240"/>
        <end position="258"/>
    </location>
</feature>
<feature type="transmembrane region" description="Helical" evidence="6">
    <location>
        <begin position="31"/>
        <end position="51"/>
    </location>
</feature>
<protein>
    <submittedName>
        <fullName evidence="8">DMT family transporter</fullName>
    </submittedName>
</protein>
<organism evidence="8 9">
    <name type="scientific">Paracoccus alkanivorans</name>
    <dbReference type="NCBI Taxonomy" id="2116655"/>
    <lineage>
        <taxon>Bacteria</taxon>
        <taxon>Pseudomonadati</taxon>
        <taxon>Pseudomonadota</taxon>
        <taxon>Alphaproteobacteria</taxon>
        <taxon>Rhodobacterales</taxon>
        <taxon>Paracoccaceae</taxon>
        <taxon>Paracoccus</taxon>
    </lineage>
</organism>
<dbReference type="OrthoDB" id="2352272at2"/>
<dbReference type="EMBL" id="QOKZ01000009">
    <property type="protein sequence ID" value="RMC32471.1"/>
    <property type="molecule type" value="Genomic_DNA"/>
</dbReference>
<evidence type="ECO:0000256" key="4">
    <source>
        <dbReference type="ARBA" id="ARBA00022989"/>
    </source>
</evidence>
<keyword evidence="9" id="KW-1185">Reference proteome</keyword>
<dbReference type="SUPFAM" id="SSF103481">
    <property type="entry name" value="Multidrug resistance efflux transporter EmrE"/>
    <property type="match status" value="2"/>
</dbReference>
<proteinExistence type="inferred from homology"/>
<accession>A0A3M0M4V7</accession>
<feature type="domain" description="EamA" evidence="7">
    <location>
        <begin position="146"/>
        <end position="282"/>
    </location>
</feature>
<dbReference type="InterPro" id="IPR000620">
    <property type="entry name" value="EamA_dom"/>
</dbReference>
<gene>
    <name evidence="8" type="ORF">C9E81_19045</name>
</gene>
<dbReference type="PANTHER" id="PTHR32322:SF2">
    <property type="entry name" value="EAMA DOMAIN-CONTAINING PROTEIN"/>
    <property type="match status" value="1"/>
</dbReference>
<evidence type="ECO:0000256" key="6">
    <source>
        <dbReference type="SAM" id="Phobius"/>
    </source>
</evidence>
<keyword evidence="5 6" id="KW-0472">Membrane</keyword>
<evidence type="ECO:0000256" key="2">
    <source>
        <dbReference type="ARBA" id="ARBA00007362"/>
    </source>
</evidence>
<feature type="transmembrane region" description="Helical" evidence="6">
    <location>
        <begin position="208"/>
        <end position="231"/>
    </location>
</feature>
<evidence type="ECO:0000256" key="5">
    <source>
        <dbReference type="ARBA" id="ARBA00023136"/>
    </source>
</evidence>
<feature type="transmembrane region" description="Helical" evidence="6">
    <location>
        <begin position="145"/>
        <end position="164"/>
    </location>
</feature>
<dbReference type="Pfam" id="PF00892">
    <property type="entry name" value="EamA"/>
    <property type="match status" value="2"/>
</dbReference>
<feature type="domain" description="EamA" evidence="7">
    <location>
        <begin position="4"/>
        <end position="132"/>
    </location>
</feature>
<feature type="transmembrane region" description="Helical" evidence="6">
    <location>
        <begin position="176"/>
        <end position="196"/>
    </location>
</feature>
<feature type="transmembrane region" description="Helical" evidence="6">
    <location>
        <begin position="264"/>
        <end position="282"/>
    </location>
</feature>
<dbReference type="RefSeq" id="WP_122113933.1">
    <property type="nucleotide sequence ID" value="NZ_QOKZ01000009.1"/>
</dbReference>